<evidence type="ECO:0000313" key="1">
    <source>
        <dbReference type="EMBL" id="CAD8887981.1"/>
    </source>
</evidence>
<organism evidence="1">
    <name type="scientific">Corethron hystrix</name>
    <dbReference type="NCBI Taxonomy" id="216773"/>
    <lineage>
        <taxon>Eukaryota</taxon>
        <taxon>Sar</taxon>
        <taxon>Stramenopiles</taxon>
        <taxon>Ochrophyta</taxon>
        <taxon>Bacillariophyta</taxon>
        <taxon>Coscinodiscophyceae</taxon>
        <taxon>Corethrophycidae</taxon>
        <taxon>Corethrales</taxon>
        <taxon>Corethraceae</taxon>
        <taxon>Corethron</taxon>
    </lineage>
</organism>
<evidence type="ECO:0000313" key="2">
    <source>
        <dbReference type="EMBL" id="CAD8887982.1"/>
    </source>
</evidence>
<proteinExistence type="predicted"/>
<dbReference type="AlphaFoldDB" id="A0A6U5H2P9"/>
<accession>A0A6U5H2P9</accession>
<reference evidence="1" key="1">
    <citation type="submission" date="2021-01" db="EMBL/GenBank/DDBJ databases">
        <authorList>
            <person name="Corre E."/>
            <person name="Pelletier E."/>
            <person name="Niang G."/>
            <person name="Scheremetjew M."/>
            <person name="Finn R."/>
            <person name="Kale V."/>
            <person name="Holt S."/>
            <person name="Cochrane G."/>
            <person name="Meng A."/>
            <person name="Brown T."/>
            <person name="Cohen L."/>
        </authorList>
    </citation>
    <scope>NUCLEOTIDE SEQUENCE</scope>
    <source>
        <strain evidence="1">308</strain>
    </source>
</reference>
<sequence>MFLKLGKQQKILLLSVPDVRVVLEVVPPSCTDNIPCTPAQNVCVGTNLGSIINHRKNREKLVDGFKDLMRDSIQVGIDIITKTPLKWKFKKNVQGVVFVYDKGTKKDEVEWMYSGEDIVNADAVDEHTFWHISCSGVTSDKLCEGCSKNRFRLF</sequence>
<dbReference type="EMBL" id="HBFR01021101">
    <property type="protein sequence ID" value="CAD8887981.1"/>
    <property type="molecule type" value="Transcribed_RNA"/>
</dbReference>
<protein>
    <submittedName>
        <fullName evidence="1">Uncharacterized protein</fullName>
    </submittedName>
</protein>
<gene>
    <name evidence="1" type="ORF">CHYS00102_LOCUS15179</name>
    <name evidence="2" type="ORF">CHYS00102_LOCUS15180</name>
</gene>
<dbReference type="EMBL" id="HBFR01021103">
    <property type="protein sequence ID" value="CAD8887982.1"/>
    <property type="molecule type" value="Transcribed_RNA"/>
</dbReference>
<name>A0A6U5H2P9_9STRA</name>